<comment type="subcellular location">
    <subcellularLocation>
        <location evidence="8">Cytoplasm</location>
    </subcellularLocation>
</comment>
<dbReference type="GO" id="GO:0005829">
    <property type="term" value="C:cytosol"/>
    <property type="evidence" value="ECO:0007669"/>
    <property type="project" value="TreeGrafter"/>
</dbReference>
<feature type="binding site" evidence="8">
    <location>
        <position position="59"/>
    </location>
    <ligand>
        <name>beta-alanine</name>
        <dbReference type="ChEBI" id="CHEBI:57966"/>
    </ligand>
</feature>
<dbReference type="InterPro" id="IPR004821">
    <property type="entry name" value="Cyt_trans-like"/>
</dbReference>
<dbReference type="GO" id="GO:0004592">
    <property type="term" value="F:pantoate-beta-alanine ligase activity"/>
    <property type="evidence" value="ECO:0007669"/>
    <property type="project" value="UniProtKB-UniRule"/>
</dbReference>
<reference evidence="9 10" key="1">
    <citation type="submission" date="2016-11" db="EMBL/GenBank/DDBJ databases">
        <authorList>
            <person name="Jaros S."/>
            <person name="Januszkiewicz K."/>
            <person name="Wedrychowicz H."/>
        </authorList>
    </citation>
    <scope>NUCLEOTIDE SEQUENCE [LARGE SCALE GENOMIC DNA]</scope>
    <source>
        <strain evidence="9 10">DSM 44666</strain>
    </source>
</reference>
<dbReference type="Gene3D" id="3.40.50.620">
    <property type="entry name" value="HUPs"/>
    <property type="match status" value="1"/>
</dbReference>
<feature type="active site" description="Proton donor" evidence="8">
    <location>
        <position position="35"/>
    </location>
</feature>
<evidence type="ECO:0000313" key="10">
    <source>
        <dbReference type="Proteomes" id="UP000184476"/>
    </source>
</evidence>
<dbReference type="PANTHER" id="PTHR21299:SF1">
    <property type="entry name" value="PANTOATE--BETA-ALANINE LIGASE"/>
    <property type="match status" value="1"/>
</dbReference>
<evidence type="ECO:0000256" key="3">
    <source>
        <dbReference type="ARBA" id="ARBA00022598"/>
    </source>
</evidence>
<dbReference type="GO" id="GO:0005524">
    <property type="term" value="F:ATP binding"/>
    <property type="evidence" value="ECO:0007669"/>
    <property type="project" value="UniProtKB-KW"/>
</dbReference>
<evidence type="ECO:0000256" key="7">
    <source>
        <dbReference type="ARBA" id="ARBA00048258"/>
    </source>
</evidence>
<comment type="function">
    <text evidence="8">Catalyzes the condensation of pantoate with beta-alanine in an ATP-dependent reaction via a pantoyl-adenylate intermediate.</text>
</comment>
<comment type="miscellaneous">
    <text evidence="8">The reaction proceeds by a bi uni uni bi ping pong mechanism.</text>
</comment>
<dbReference type="CDD" id="cd00560">
    <property type="entry name" value="PanC"/>
    <property type="match status" value="1"/>
</dbReference>
<dbReference type="InterPro" id="IPR003721">
    <property type="entry name" value="Pantoate_ligase"/>
</dbReference>
<dbReference type="RefSeq" id="WP_217653522.1">
    <property type="nucleotide sequence ID" value="NZ_FQVL01000001.1"/>
</dbReference>
<evidence type="ECO:0000256" key="6">
    <source>
        <dbReference type="ARBA" id="ARBA00022840"/>
    </source>
</evidence>
<dbReference type="SUPFAM" id="SSF52374">
    <property type="entry name" value="Nucleotidylyl transferase"/>
    <property type="match status" value="1"/>
</dbReference>
<keyword evidence="6 8" id="KW-0067">ATP-binding</keyword>
<name>A0A1M4SVG0_9BACL</name>
<dbReference type="UniPathway" id="UPA00028">
    <property type="reaction ID" value="UER00005"/>
</dbReference>
<feature type="binding site" evidence="8">
    <location>
        <begin position="28"/>
        <end position="35"/>
    </location>
    <ligand>
        <name>ATP</name>
        <dbReference type="ChEBI" id="CHEBI:30616"/>
    </ligand>
</feature>
<comment type="similarity">
    <text evidence="2 8">Belongs to the pantothenate synthetase family.</text>
</comment>
<evidence type="ECO:0000256" key="4">
    <source>
        <dbReference type="ARBA" id="ARBA00022655"/>
    </source>
</evidence>
<dbReference type="InterPro" id="IPR014729">
    <property type="entry name" value="Rossmann-like_a/b/a_fold"/>
</dbReference>
<dbReference type="PANTHER" id="PTHR21299">
    <property type="entry name" value="CYTIDYLATE KINASE/PANTOATE-BETA-ALANINE LIGASE"/>
    <property type="match status" value="1"/>
</dbReference>
<evidence type="ECO:0000256" key="5">
    <source>
        <dbReference type="ARBA" id="ARBA00022741"/>
    </source>
</evidence>
<dbReference type="EC" id="6.3.2.1" evidence="8"/>
<organism evidence="9 10">
    <name type="scientific">Seinonella peptonophila</name>
    <dbReference type="NCBI Taxonomy" id="112248"/>
    <lineage>
        <taxon>Bacteria</taxon>
        <taxon>Bacillati</taxon>
        <taxon>Bacillota</taxon>
        <taxon>Bacilli</taxon>
        <taxon>Bacillales</taxon>
        <taxon>Thermoactinomycetaceae</taxon>
        <taxon>Seinonella</taxon>
    </lineage>
</organism>
<keyword evidence="3 8" id="KW-0436">Ligase</keyword>
<feature type="binding site" evidence="8">
    <location>
        <begin position="182"/>
        <end position="185"/>
    </location>
    <ligand>
        <name>ATP</name>
        <dbReference type="ChEBI" id="CHEBI:30616"/>
    </ligand>
</feature>
<keyword evidence="5 8" id="KW-0547">Nucleotide-binding</keyword>
<dbReference type="GO" id="GO:0015940">
    <property type="term" value="P:pantothenate biosynthetic process"/>
    <property type="evidence" value="ECO:0007669"/>
    <property type="project" value="UniProtKB-UniRule"/>
</dbReference>
<keyword evidence="10" id="KW-1185">Reference proteome</keyword>
<dbReference type="NCBIfam" id="TIGR00125">
    <property type="entry name" value="cyt_tran_rel"/>
    <property type="match status" value="1"/>
</dbReference>
<proteinExistence type="inferred from homology"/>
<evidence type="ECO:0000256" key="8">
    <source>
        <dbReference type="HAMAP-Rule" id="MF_00158"/>
    </source>
</evidence>
<sequence>MKHIKQINQLRVELKQFASQTIGFVPTMGYLHLGHLELIKRAREECDIVVLSIFVNPLQFGPNEDFSRYPRDIERDEQLAKEAGVDFLFSPSVEEMYPEKPLTHIEVDEITSKLCGSSRPGHFSGVATVVTKLFHIVSPDRAYFGLKDAQQVAVVEQLVKDLSFPVEIVPCDIVREEDGLALSSRNVYLSSDARKQATVLYRALKEIQANPPSDPESIRSILHERISATPLARIDYIDVLSYPGLQAVTTIENQTVIVAVAVYFDQTRLIDNILLR</sequence>
<comment type="subunit">
    <text evidence="8">Homodimer.</text>
</comment>
<dbReference type="EMBL" id="FQVL01000001">
    <property type="protein sequence ID" value="SHE36017.1"/>
    <property type="molecule type" value="Genomic_DNA"/>
</dbReference>
<dbReference type="Proteomes" id="UP000184476">
    <property type="component" value="Unassembled WGS sequence"/>
</dbReference>
<evidence type="ECO:0000313" key="9">
    <source>
        <dbReference type="EMBL" id="SHE36017.1"/>
    </source>
</evidence>
<accession>A0A1M4SVG0</accession>
<keyword evidence="4 8" id="KW-0566">Pantothenate biosynthesis</keyword>
<keyword evidence="8" id="KW-0963">Cytoplasm</keyword>
<dbReference type="InterPro" id="IPR042176">
    <property type="entry name" value="Pantoate_ligase_C"/>
</dbReference>
<evidence type="ECO:0000256" key="2">
    <source>
        <dbReference type="ARBA" id="ARBA00009256"/>
    </source>
</evidence>
<evidence type="ECO:0000256" key="1">
    <source>
        <dbReference type="ARBA" id="ARBA00004990"/>
    </source>
</evidence>
<dbReference type="Pfam" id="PF02569">
    <property type="entry name" value="Pantoate_ligase"/>
    <property type="match status" value="1"/>
</dbReference>
<feature type="binding site" evidence="8">
    <location>
        <position position="59"/>
    </location>
    <ligand>
        <name>(R)-pantoate</name>
        <dbReference type="ChEBI" id="CHEBI:15980"/>
    </ligand>
</feature>
<comment type="pathway">
    <text evidence="1 8">Cofactor biosynthesis; (R)-pantothenate biosynthesis; (R)-pantothenate from (R)-pantoate and beta-alanine: step 1/1.</text>
</comment>
<feature type="binding site" evidence="8">
    <location>
        <position position="151"/>
    </location>
    <ligand>
        <name>(R)-pantoate</name>
        <dbReference type="ChEBI" id="CHEBI:15980"/>
    </ligand>
</feature>
<dbReference type="HAMAP" id="MF_00158">
    <property type="entry name" value="PanC"/>
    <property type="match status" value="1"/>
</dbReference>
<feature type="binding site" evidence="8">
    <location>
        <position position="174"/>
    </location>
    <ligand>
        <name>ATP</name>
        <dbReference type="ChEBI" id="CHEBI:30616"/>
    </ligand>
</feature>
<gene>
    <name evidence="8" type="primary">panC</name>
    <name evidence="9" type="ORF">SAMN05444392_101154</name>
</gene>
<protein>
    <recommendedName>
        <fullName evidence="8">Pantothenate synthetase</fullName>
        <shortName evidence="8">PS</shortName>
        <ecNumber evidence="8">6.3.2.1</ecNumber>
    </recommendedName>
    <alternativeName>
        <fullName evidence="8">Pantoate--beta-alanine ligase</fullName>
    </alternativeName>
    <alternativeName>
        <fullName evidence="8">Pantoate-activating enzyme</fullName>
    </alternativeName>
</protein>
<dbReference type="AlphaFoldDB" id="A0A1M4SVG0"/>
<dbReference type="Gene3D" id="3.30.1300.10">
    <property type="entry name" value="Pantoate-beta-alanine ligase, C-terminal domain"/>
    <property type="match status" value="1"/>
</dbReference>
<dbReference type="STRING" id="112248.SAMN05444392_101154"/>
<dbReference type="NCBIfam" id="TIGR00018">
    <property type="entry name" value="panC"/>
    <property type="match status" value="1"/>
</dbReference>
<feature type="binding site" evidence="8">
    <location>
        <begin position="145"/>
        <end position="148"/>
    </location>
    <ligand>
        <name>ATP</name>
        <dbReference type="ChEBI" id="CHEBI:30616"/>
    </ligand>
</feature>
<comment type="catalytic activity">
    <reaction evidence="7 8">
        <text>(R)-pantoate + beta-alanine + ATP = (R)-pantothenate + AMP + diphosphate + H(+)</text>
        <dbReference type="Rhea" id="RHEA:10912"/>
        <dbReference type="ChEBI" id="CHEBI:15378"/>
        <dbReference type="ChEBI" id="CHEBI:15980"/>
        <dbReference type="ChEBI" id="CHEBI:29032"/>
        <dbReference type="ChEBI" id="CHEBI:30616"/>
        <dbReference type="ChEBI" id="CHEBI:33019"/>
        <dbReference type="ChEBI" id="CHEBI:57966"/>
        <dbReference type="ChEBI" id="CHEBI:456215"/>
        <dbReference type="EC" id="6.3.2.1"/>
    </reaction>
</comment>
<dbReference type="FunFam" id="3.40.50.620:FF:000013">
    <property type="entry name" value="Pantothenate synthetase"/>
    <property type="match status" value="1"/>
</dbReference>